<evidence type="ECO:0000256" key="1">
    <source>
        <dbReference type="SAM" id="MobiDB-lite"/>
    </source>
</evidence>
<keyword evidence="2" id="KW-0472">Membrane</keyword>
<reference evidence="3" key="2">
    <citation type="submission" date="2014-03" db="EMBL/GenBank/DDBJ databases">
        <authorList>
            <person name="Genoscope - CEA"/>
        </authorList>
    </citation>
    <scope>NUCLEOTIDE SEQUENCE</scope>
</reference>
<accession>A0A060VV32</accession>
<dbReference type="PaxDb" id="8022-A0A060VV32"/>
<feature type="compositionally biased region" description="Low complexity" evidence="1">
    <location>
        <begin position="42"/>
        <end position="69"/>
    </location>
</feature>
<evidence type="ECO:0000313" key="4">
    <source>
        <dbReference type="Proteomes" id="UP000193380"/>
    </source>
</evidence>
<gene>
    <name evidence="3" type="ORF">GSONMT00065714001</name>
</gene>
<organism evidence="3 4">
    <name type="scientific">Oncorhynchus mykiss</name>
    <name type="common">Rainbow trout</name>
    <name type="synonym">Salmo gairdneri</name>
    <dbReference type="NCBI Taxonomy" id="8022"/>
    <lineage>
        <taxon>Eukaryota</taxon>
        <taxon>Metazoa</taxon>
        <taxon>Chordata</taxon>
        <taxon>Craniata</taxon>
        <taxon>Vertebrata</taxon>
        <taxon>Euteleostomi</taxon>
        <taxon>Actinopterygii</taxon>
        <taxon>Neopterygii</taxon>
        <taxon>Teleostei</taxon>
        <taxon>Protacanthopterygii</taxon>
        <taxon>Salmoniformes</taxon>
        <taxon>Salmonidae</taxon>
        <taxon>Salmoninae</taxon>
        <taxon>Oncorhynchus</taxon>
    </lineage>
</organism>
<sequence>MDLVELYLPECFTYHSDTELLGRMSVRGLDPPCPPSIKHEPSSPSSQGDSPAQPSPGGSSSDTNSSYGPLGKGHNRTNGLDSQGLYGHKAGMGNNGTANRRVFVCLCVFLSVFVCMYPFVYVWVYVSYM</sequence>
<dbReference type="STRING" id="8022.A0A060VV32"/>
<dbReference type="AlphaFoldDB" id="A0A060VV32"/>
<feature type="region of interest" description="Disordered" evidence="1">
    <location>
        <begin position="25"/>
        <end position="86"/>
    </location>
</feature>
<reference evidence="3" key="1">
    <citation type="journal article" date="2014" name="Nat. Commun.">
        <title>The rainbow trout genome provides novel insights into evolution after whole-genome duplication in vertebrates.</title>
        <authorList>
            <person name="Berthelot C."/>
            <person name="Brunet F."/>
            <person name="Chalopin D."/>
            <person name="Juanchich A."/>
            <person name="Bernard M."/>
            <person name="Noel B."/>
            <person name="Bento P."/>
            <person name="Da Silva C."/>
            <person name="Labadie K."/>
            <person name="Alberti A."/>
            <person name="Aury J.M."/>
            <person name="Louis A."/>
            <person name="Dehais P."/>
            <person name="Bardou P."/>
            <person name="Montfort J."/>
            <person name="Klopp C."/>
            <person name="Cabau C."/>
            <person name="Gaspin C."/>
            <person name="Thorgaard G.H."/>
            <person name="Boussaha M."/>
            <person name="Quillet E."/>
            <person name="Guyomard R."/>
            <person name="Galiana D."/>
            <person name="Bobe J."/>
            <person name="Volff J.N."/>
            <person name="Genet C."/>
            <person name="Wincker P."/>
            <person name="Jaillon O."/>
            <person name="Roest Crollius H."/>
            <person name="Guiguen Y."/>
        </authorList>
    </citation>
    <scope>NUCLEOTIDE SEQUENCE [LARGE SCALE GENOMIC DNA]</scope>
</reference>
<keyword evidence="2" id="KW-0812">Transmembrane</keyword>
<protein>
    <submittedName>
        <fullName evidence="3">Uncharacterized protein</fullName>
    </submittedName>
</protein>
<name>A0A060VV32_ONCMY</name>
<evidence type="ECO:0000256" key="2">
    <source>
        <dbReference type="SAM" id="Phobius"/>
    </source>
</evidence>
<keyword evidence="2" id="KW-1133">Transmembrane helix</keyword>
<feature type="transmembrane region" description="Helical" evidence="2">
    <location>
        <begin position="102"/>
        <end position="126"/>
    </location>
</feature>
<evidence type="ECO:0000313" key="3">
    <source>
        <dbReference type="EMBL" id="CDQ56824.1"/>
    </source>
</evidence>
<proteinExistence type="predicted"/>
<dbReference type="EMBL" id="FR904269">
    <property type="protein sequence ID" value="CDQ56824.1"/>
    <property type="molecule type" value="Genomic_DNA"/>
</dbReference>
<dbReference type="Proteomes" id="UP000193380">
    <property type="component" value="Unassembled WGS sequence"/>
</dbReference>